<gene>
    <name evidence="1" type="ORF">B296_00058222</name>
</gene>
<accession>A0A426X4S2</accession>
<organism evidence="1 2">
    <name type="scientific">Ensete ventricosum</name>
    <name type="common">Abyssinian banana</name>
    <name type="synonym">Musa ensete</name>
    <dbReference type="NCBI Taxonomy" id="4639"/>
    <lineage>
        <taxon>Eukaryota</taxon>
        <taxon>Viridiplantae</taxon>
        <taxon>Streptophyta</taxon>
        <taxon>Embryophyta</taxon>
        <taxon>Tracheophyta</taxon>
        <taxon>Spermatophyta</taxon>
        <taxon>Magnoliopsida</taxon>
        <taxon>Liliopsida</taxon>
        <taxon>Zingiberales</taxon>
        <taxon>Musaceae</taxon>
        <taxon>Ensete</taxon>
    </lineage>
</organism>
<reference evidence="1 2" key="1">
    <citation type="journal article" date="2014" name="Agronomy (Basel)">
        <title>A Draft Genome Sequence for Ensete ventricosum, the Drought-Tolerant Tree Against Hunger.</title>
        <authorList>
            <person name="Harrison J."/>
            <person name="Moore K.A."/>
            <person name="Paszkiewicz K."/>
            <person name="Jones T."/>
            <person name="Grant M."/>
            <person name="Ambacheew D."/>
            <person name="Muzemil S."/>
            <person name="Studholme D.J."/>
        </authorList>
    </citation>
    <scope>NUCLEOTIDE SEQUENCE [LARGE SCALE GENOMIC DNA]</scope>
</reference>
<protein>
    <submittedName>
        <fullName evidence="1">Uncharacterized protein</fullName>
    </submittedName>
</protein>
<feature type="non-terminal residue" evidence="1">
    <location>
        <position position="1"/>
    </location>
</feature>
<evidence type="ECO:0000313" key="1">
    <source>
        <dbReference type="EMBL" id="RRT34482.1"/>
    </source>
</evidence>
<sequence length="70" mass="8213">EFRSVFRAPSRNFKTLAIPNVLAHGKSYEHGFVKKHDDNKLCAKSCAKSNFDRFFTHRLGISKYWTFPTY</sequence>
<dbReference type="AlphaFoldDB" id="A0A426X4S2"/>
<evidence type="ECO:0000313" key="2">
    <source>
        <dbReference type="Proteomes" id="UP000287651"/>
    </source>
</evidence>
<name>A0A426X4S2_ENSVE</name>
<comment type="caution">
    <text evidence="1">The sequence shown here is derived from an EMBL/GenBank/DDBJ whole genome shotgun (WGS) entry which is preliminary data.</text>
</comment>
<dbReference type="Proteomes" id="UP000287651">
    <property type="component" value="Unassembled WGS sequence"/>
</dbReference>
<proteinExistence type="predicted"/>
<dbReference type="EMBL" id="AMZH03026720">
    <property type="protein sequence ID" value="RRT34482.1"/>
    <property type="molecule type" value="Genomic_DNA"/>
</dbReference>